<feature type="transmembrane region" description="Helical" evidence="1">
    <location>
        <begin position="6"/>
        <end position="27"/>
    </location>
</feature>
<evidence type="ECO:0000313" key="2">
    <source>
        <dbReference type="EMBL" id="PYI20975.1"/>
    </source>
</evidence>
<sequence length="59" mass="6732">MFRPTPAVTGHLFWIFPFLFFFSFSFCRPDNPLPLRPSGTHHPLLPTMTATTDPVRGRG</sequence>
<keyword evidence="3" id="KW-1185">Reference proteome</keyword>
<protein>
    <submittedName>
        <fullName evidence="2">Uncharacterized protein</fullName>
    </submittedName>
</protein>
<dbReference type="AlphaFoldDB" id="A0A2V5H9G1"/>
<dbReference type="Proteomes" id="UP000249829">
    <property type="component" value="Unassembled WGS sequence"/>
</dbReference>
<keyword evidence="1" id="KW-0472">Membrane</keyword>
<accession>A0A2V5H9G1</accession>
<name>A0A2V5H9G1_ASPV1</name>
<gene>
    <name evidence="2" type="ORF">BO99DRAFT_401460</name>
</gene>
<proteinExistence type="predicted"/>
<reference evidence="2 3" key="1">
    <citation type="submission" date="2018-02" db="EMBL/GenBank/DDBJ databases">
        <title>The genomes of Aspergillus section Nigri reveals drivers in fungal speciation.</title>
        <authorList>
            <consortium name="DOE Joint Genome Institute"/>
            <person name="Vesth T.C."/>
            <person name="Nybo J."/>
            <person name="Theobald S."/>
            <person name="Brandl J."/>
            <person name="Frisvad J.C."/>
            <person name="Nielsen K.F."/>
            <person name="Lyhne E.K."/>
            <person name="Kogle M.E."/>
            <person name="Kuo A."/>
            <person name="Riley R."/>
            <person name="Clum A."/>
            <person name="Nolan M."/>
            <person name="Lipzen A."/>
            <person name="Salamov A."/>
            <person name="Henrissat B."/>
            <person name="Wiebenga A."/>
            <person name="De vries R.P."/>
            <person name="Grigoriev I.V."/>
            <person name="Mortensen U.H."/>
            <person name="Andersen M.R."/>
            <person name="Baker S.E."/>
        </authorList>
    </citation>
    <scope>NUCLEOTIDE SEQUENCE [LARGE SCALE GENOMIC DNA]</scope>
    <source>
        <strain evidence="2 3">CBS 115571</strain>
    </source>
</reference>
<evidence type="ECO:0000313" key="3">
    <source>
        <dbReference type="Proteomes" id="UP000249829"/>
    </source>
</evidence>
<keyword evidence="1" id="KW-0812">Transmembrane</keyword>
<evidence type="ECO:0000256" key="1">
    <source>
        <dbReference type="SAM" id="Phobius"/>
    </source>
</evidence>
<organism evidence="2 3">
    <name type="scientific">Aspergillus violaceofuscus (strain CBS 115571)</name>
    <dbReference type="NCBI Taxonomy" id="1450538"/>
    <lineage>
        <taxon>Eukaryota</taxon>
        <taxon>Fungi</taxon>
        <taxon>Dikarya</taxon>
        <taxon>Ascomycota</taxon>
        <taxon>Pezizomycotina</taxon>
        <taxon>Eurotiomycetes</taxon>
        <taxon>Eurotiomycetidae</taxon>
        <taxon>Eurotiales</taxon>
        <taxon>Aspergillaceae</taxon>
        <taxon>Aspergillus</taxon>
    </lineage>
</organism>
<dbReference type="EMBL" id="KZ825121">
    <property type="protein sequence ID" value="PYI20975.1"/>
    <property type="molecule type" value="Genomic_DNA"/>
</dbReference>
<keyword evidence="1" id="KW-1133">Transmembrane helix</keyword>